<sequence length="100" mass="10847">MSTPRGVGLWFLGVTPLYCASCVPFGMGLENARETVKFYRLTDLSKEANNACMGWFKLPLAQGSDYNKEGRDAGRLRSDMSVVVAGKHDESGPATEANLS</sequence>
<evidence type="ECO:0000313" key="2">
    <source>
        <dbReference type="EMBL" id="KAF9503814.1"/>
    </source>
</evidence>
<feature type="signal peptide" evidence="1">
    <location>
        <begin position="1"/>
        <end position="22"/>
    </location>
</feature>
<keyword evidence="1" id="KW-0732">Signal</keyword>
<reference evidence="2" key="1">
    <citation type="journal article" date="2020" name="Nat. Commun.">
        <title>Large-scale genome sequencing of mycorrhizal fungi provides insights into the early evolution of symbiotic traits.</title>
        <authorList>
            <person name="Miyauchi S."/>
            <person name="Kiss E."/>
            <person name="Kuo A."/>
            <person name="Drula E."/>
            <person name="Kohler A."/>
            <person name="Sanchez-Garcia M."/>
            <person name="Morin E."/>
            <person name="Andreopoulos B."/>
            <person name="Barry K.W."/>
            <person name="Bonito G."/>
            <person name="Buee M."/>
            <person name="Carver A."/>
            <person name="Chen C."/>
            <person name="Cichocki N."/>
            <person name="Clum A."/>
            <person name="Culley D."/>
            <person name="Crous P.W."/>
            <person name="Fauchery L."/>
            <person name="Girlanda M."/>
            <person name="Hayes R.D."/>
            <person name="Keri Z."/>
            <person name="LaButti K."/>
            <person name="Lipzen A."/>
            <person name="Lombard V."/>
            <person name="Magnuson J."/>
            <person name="Maillard F."/>
            <person name="Murat C."/>
            <person name="Nolan M."/>
            <person name="Ohm R.A."/>
            <person name="Pangilinan J."/>
            <person name="Pereira M.F."/>
            <person name="Perotto S."/>
            <person name="Peter M."/>
            <person name="Pfister S."/>
            <person name="Riley R."/>
            <person name="Sitrit Y."/>
            <person name="Stielow J.B."/>
            <person name="Szollosi G."/>
            <person name="Zifcakova L."/>
            <person name="Stursova M."/>
            <person name="Spatafora J.W."/>
            <person name="Tedersoo L."/>
            <person name="Vaario L.M."/>
            <person name="Yamada A."/>
            <person name="Yan M."/>
            <person name="Wang P."/>
            <person name="Xu J."/>
            <person name="Bruns T."/>
            <person name="Baldrian P."/>
            <person name="Vilgalys R."/>
            <person name="Dunand C."/>
            <person name="Henrissat B."/>
            <person name="Grigoriev I.V."/>
            <person name="Hibbett D."/>
            <person name="Nagy L.G."/>
            <person name="Martin F.M."/>
        </authorList>
    </citation>
    <scope>NUCLEOTIDE SEQUENCE</scope>
    <source>
        <strain evidence="2">UP504</strain>
    </source>
</reference>
<accession>A0A9P6DM23</accession>
<keyword evidence="3" id="KW-1185">Reference proteome</keyword>
<dbReference type="Proteomes" id="UP000886523">
    <property type="component" value="Unassembled WGS sequence"/>
</dbReference>
<gene>
    <name evidence="2" type="ORF">BS47DRAFT_746040</name>
</gene>
<organism evidence="2 3">
    <name type="scientific">Hydnum rufescens UP504</name>
    <dbReference type="NCBI Taxonomy" id="1448309"/>
    <lineage>
        <taxon>Eukaryota</taxon>
        <taxon>Fungi</taxon>
        <taxon>Dikarya</taxon>
        <taxon>Basidiomycota</taxon>
        <taxon>Agaricomycotina</taxon>
        <taxon>Agaricomycetes</taxon>
        <taxon>Cantharellales</taxon>
        <taxon>Hydnaceae</taxon>
        <taxon>Hydnum</taxon>
    </lineage>
</organism>
<dbReference type="AlphaFoldDB" id="A0A9P6DM23"/>
<feature type="chain" id="PRO_5040282481" evidence="1">
    <location>
        <begin position="23"/>
        <end position="100"/>
    </location>
</feature>
<evidence type="ECO:0000256" key="1">
    <source>
        <dbReference type="SAM" id="SignalP"/>
    </source>
</evidence>
<evidence type="ECO:0000313" key="3">
    <source>
        <dbReference type="Proteomes" id="UP000886523"/>
    </source>
</evidence>
<comment type="caution">
    <text evidence="2">The sequence shown here is derived from an EMBL/GenBank/DDBJ whole genome shotgun (WGS) entry which is preliminary data.</text>
</comment>
<dbReference type="EMBL" id="MU129298">
    <property type="protein sequence ID" value="KAF9503814.1"/>
    <property type="molecule type" value="Genomic_DNA"/>
</dbReference>
<proteinExistence type="predicted"/>
<name>A0A9P6DM23_9AGAM</name>
<protein>
    <submittedName>
        <fullName evidence="2">Uncharacterized protein</fullName>
    </submittedName>
</protein>